<dbReference type="InParanoid" id="A0A2J6TVP3"/>
<evidence type="ECO:0000256" key="1">
    <source>
        <dbReference type="SAM" id="MobiDB-lite"/>
    </source>
</evidence>
<dbReference type="RefSeq" id="XP_024743965.1">
    <property type="nucleotide sequence ID" value="XM_024873410.1"/>
</dbReference>
<feature type="region of interest" description="Disordered" evidence="1">
    <location>
        <begin position="109"/>
        <end position="131"/>
    </location>
</feature>
<proteinExistence type="predicted"/>
<evidence type="ECO:0000313" key="2">
    <source>
        <dbReference type="EMBL" id="PMD67061.1"/>
    </source>
</evidence>
<gene>
    <name evidence="2" type="ORF">K444DRAFT_5082</name>
</gene>
<accession>A0A2J6TVP3</accession>
<name>A0A2J6TVP3_9HELO</name>
<keyword evidence="3" id="KW-1185">Reference proteome</keyword>
<feature type="compositionally biased region" description="Polar residues" evidence="1">
    <location>
        <begin position="118"/>
        <end position="131"/>
    </location>
</feature>
<dbReference type="Proteomes" id="UP000235371">
    <property type="component" value="Unassembled WGS sequence"/>
</dbReference>
<dbReference type="EMBL" id="KZ613740">
    <property type="protein sequence ID" value="PMD67061.1"/>
    <property type="molecule type" value="Genomic_DNA"/>
</dbReference>
<feature type="compositionally biased region" description="Basic and acidic residues" evidence="1">
    <location>
        <begin position="72"/>
        <end position="86"/>
    </location>
</feature>
<reference evidence="2 3" key="1">
    <citation type="submission" date="2016-04" db="EMBL/GenBank/DDBJ databases">
        <title>A degradative enzymes factory behind the ericoid mycorrhizal symbiosis.</title>
        <authorList>
            <consortium name="DOE Joint Genome Institute"/>
            <person name="Martino E."/>
            <person name="Morin E."/>
            <person name="Grelet G."/>
            <person name="Kuo A."/>
            <person name="Kohler A."/>
            <person name="Daghino S."/>
            <person name="Barry K."/>
            <person name="Choi C."/>
            <person name="Cichocki N."/>
            <person name="Clum A."/>
            <person name="Copeland A."/>
            <person name="Hainaut M."/>
            <person name="Haridas S."/>
            <person name="Labutti K."/>
            <person name="Lindquist E."/>
            <person name="Lipzen A."/>
            <person name="Khouja H.-R."/>
            <person name="Murat C."/>
            <person name="Ohm R."/>
            <person name="Olson A."/>
            <person name="Spatafora J."/>
            <person name="Veneault-Fourrey C."/>
            <person name="Henrissat B."/>
            <person name="Grigoriev I."/>
            <person name="Martin F."/>
            <person name="Perotto S."/>
        </authorList>
    </citation>
    <scope>NUCLEOTIDE SEQUENCE [LARGE SCALE GENOMIC DNA]</scope>
    <source>
        <strain evidence="2 3">E</strain>
    </source>
</reference>
<organism evidence="2 3">
    <name type="scientific">Hyaloscypha bicolor E</name>
    <dbReference type="NCBI Taxonomy" id="1095630"/>
    <lineage>
        <taxon>Eukaryota</taxon>
        <taxon>Fungi</taxon>
        <taxon>Dikarya</taxon>
        <taxon>Ascomycota</taxon>
        <taxon>Pezizomycotina</taxon>
        <taxon>Leotiomycetes</taxon>
        <taxon>Helotiales</taxon>
        <taxon>Hyaloscyphaceae</taxon>
        <taxon>Hyaloscypha</taxon>
        <taxon>Hyaloscypha bicolor</taxon>
    </lineage>
</organism>
<protein>
    <submittedName>
        <fullName evidence="2">Uncharacterized protein</fullName>
    </submittedName>
</protein>
<dbReference type="AlphaFoldDB" id="A0A2J6TVP3"/>
<evidence type="ECO:0000313" key="3">
    <source>
        <dbReference type="Proteomes" id="UP000235371"/>
    </source>
</evidence>
<feature type="region of interest" description="Disordered" evidence="1">
    <location>
        <begin position="50"/>
        <end position="93"/>
    </location>
</feature>
<dbReference type="GeneID" id="36581490"/>
<sequence length="131" mass="14776">MNRGLATSILWVPSSHPSGPVASKLWVGCVGQTSHTANKVSRDSQRFIDIFESPDRRTNKQKHKQPRGSNYRSERMSQKNVHKESKGYTTKSSSVLEVQCSVFPPDFIGPPKYRFPNNHPTNNPSKIHTSK</sequence>